<evidence type="ECO:0000313" key="3">
    <source>
        <dbReference type="Proteomes" id="UP000032614"/>
    </source>
</evidence>
<dbReference type="Pfam" id="PF15569">
    <property type="entry name" value="Imm40"/>
    <property type="match status" value="1"/>
</dbReference>
<reference evidence="2 3" key="1">
    <citation type="journal article" date="2015" name="Genome Announc.">
        <title>Complete genome sequences for 59 burkholderia isolates, both pathogenic and near neighbor.</title>
        <authorList>
            <person name="Johnson S.L."/>
            <person name="Bishop-Lilly K.A."/>
            <person name="Ladner J.T."/>
            <person name="Daligault H.E."/>
            <person name="Davenport K.W."/>
            <person name="Jaissle J."/>
            <person name="Frey K.G."/>
            <person name="Koroleva G.I."/>
            <person name="Bruce D.C."/>
            <person name="Coyne S.R."/>
            <person name="Broomall S.M."/>
            <person name="Li P.E."/>
            <person name="Teshima H."/>
            <person name="Gibbons H.S."/>
            <person name="Palacios G.F."/>
            <person name="Rosenzweig C.N."/>
            <person name="Redden C.L."/>
            <person name="Xu Y."/>
            <person name="Minogue T.D."/>
            <person name="Chain P.S."/>
        </authorList>
    </citation>
    <scope>NUCLEOTIDE SEQUENCE [LARGE SCALE GENOMIC DNA]</scope>
    <source>
        <strain evidence="2 3">ATCC BAA-463</strain>
    </source>
</reference>
<evidence type="ECO:0000259" key="1">
    <source>
        <dbReference type="Pfam" id="PF15569"/>
    </source>
</evidence>
<dbReference type="AlphaFoldDB" id="A0AAU8T294"/>
<evidence type="ECO:0000313" key="2">
    <source>
        <dbReference type="EMBL" id="AJZ60558.1"/>
    </source>
</evidence>
<dbReference type="KEGG" id="bfn:OI25_2189"/>
<dbReference type="EMBL" id="CP010026">
    <property type="protein sequence ID" value="AJZ60558.1"/>
    <property type="molecule type" value="Genomic_DNA"/>
</dbReference>
<protein>
    <submittedName>
        <fullName evidence="2">Immunity 21 family protein</fullName>
    </submittedName>
</protein>
<dbReference type="GeneID" id="66516157"/>
<dbReference type="Proteomes" id="UP000032614">
    <property type="component" value="Chromosome 1"/>
</dbReference>
<sequence length="101" mass="11209">MSASKILELYAREGRSLIDNGLNEAVLPLAAAETALTLFAQQRWRVLGGDVYQLTEGDRFESTYEDWFYEGDDADESVAVARNFINGLGTRPVYIVFVVAA</sequence>
<feature type="domain" description="Immunity protein 40" evidence="1">
    <location>
        <begin position="16"/>
        <end position="86"/>
    </location>
</feature>
<gene>
    <name evidence="2" type="ORF">OI25_2189</name>
</gene>
<organism evidence="2 3">
    <name type="scientific">Paraburkholderia fungorum</name>
    <dbReference type="NCBI Taxonomy" id="134537"/>
    <lineage>
        <taxon>Bacteria</taxon>
        <taxon>Pseudomonadati</taxon>
        <taxon>Pseudomonadota</taxon>
        <taxon>Betaproteobacteria</taxon>
        <taxon>Burkholderiales</taxon>
        <taxon>Burkholderiaceae</taxon>
        <taxon>Paraburkholderia</taxon>
    </lineage>
</organism>
<accession>A0AAU8T294</accession>
<proteinExistence type="predicted"/>
<dbReference type="RefSeq" id="WP_046567888.1">
    <property type="nucleotide sequence ID" value="NZ_CAKZHR010000007.1"/>
</dbReference>
<name>A0AAU8T294_9BURK</name>
<dbReference type="InterPro" id="IPR029080">
    <property type="entry name" value="Imm40"/>
</dbReference>